<proteinExistence type="predicted"/>
<feature type="compositionally biased region" description="Basic and acidic residues" evidence="1">
    <location>
        <begin position="69"/>
        <end position="88"/>
    </location>
</feature>
<reference evidence="3" key="1">
    <citation type="journal article" date="2010" name="Nat. Biotechnol.">
        <title>Draft genome sequence of the oilseed species Ricinus communis.</title>
        <authorList>
            <person name="Chan A.P."/>
            <person name="Crabtree J."/>
            <person name="Zhao Q."/>
            <person name="Lorenzi H."/>
            <person name="Orvis J."/>
            <person name="Puiu D."/>
            <person name="Melake-Berhan A."/>
            <person name="Jones K.M."/>
            <person name="Redman J."/>
            <person name="Chen G."/>
            <person name="Cahoon E.B."/>
            <person name="Gedil M."/>
            <person name="Stanke M."/>
            <person name="Haas B.J."/>
            <person name="Wortman J.R."/>
            <person name="Fraser-Liggett C.M."/>
            <person name="Ravel J."/>
            <person name="Rabinowicz P.D."/>
        </authorList>
    </citation>
    <scope>NUCLEOTIDE SEQUENCE [LARGE SCALE GENOMIC DNA]</scope>
    <source>
        <strain evidence="3">cv. Hale</strain>
    </source>
</reference>
<feature type="region of interest" description="Disordered" evidence="1">
    <location>
        <begin position="104"/>
        <end position="128"/>
    </location>
</feature>
<dbReference type="InParanoid" id="B9T963"/>
<dbReference type="EMBL" id="EQ975308">
    <property type="protein sequence ID" value="EEF27600.1"/>
    <property type="molecule type" value="Genomic_DNA"/>
</dbReference>
<protein>
    <submittedName>
        <fullName evidence="2">Uncharacterized protein</fullName>
    </submittedName>
</protein>
<accession>B9T963</accession>
<dbReference type="AlphaFoldDB" id="B9T963"/>
<dbReference type="Proteomes" id="UP000008311">
    <property type="component" value="Unassembled WGS sequence"/>
</dbReference>
<gene>
    <name evidence="2" type="ORF">RCOM_0437940</name>
</gene>
<keyword evidence="3" id="KW-1185">Reference proteome</keyword>
<organism evidence="2 3">
    <name type="scientific">Ricinus communis</name>
    <name type="common">Castor bean</name>
    <dbReference type="NCBI Taxonomy" id="3988"/>
    <lineage>
        <taxon>Eukaryota</taxon>
        <taxon>Viridiplantae</taxon>
        <taxon>Streptophyta</taxon>
        <taxon>Embryophyta</taxon>
        <taxon>Tracheophyta</taxon>
        <taxon>Spermatophyta</taxon>
        <taxon>Magnoliopsida</taxon>
        <taxon>eudicotyledons</taxon>
        <taxon>Gunneridae</taxon>
        <taxon>Pentapetalae</taxon>
        <taxon>rosids</taxon>
        <taxon>fabids</taxon>
        <taxon>Malpighiales</taxon>
        <taxon>Euphorbiaceae</taxon>
        <taxon>Acalyphoideae</taxon>
        <taxon>Acalypheae</taxon>
        <taxon>Ricinus</taxon>
    </lineage>
</organism>
<evidence type="ECO:0000313" key="2">
    <source>
        <dbReference type="EMBL" id="EEF27600.1"/>
    </source>
</evidence>
<evidence type="ECO:0000313" key="3">
    <source>
        <dbReference type="Proteomes" id="UP000008311"/>
    </source>
</evidence>
<sequence length="128" mass="13481">MPCDAPVSSAAHCMASSHSARMAQDSWHNGTALQAAEHLCDAASHARSVDIATPECRDGRDTGPGFQADARHCDSPASDSGDRSERRRCSVAAPFPPSAALCSTFPGRPRFSRSRSTSTIPRRGATPS</sequence>
<evidence type="ECO:0000256" key="1">
    <source>
        <dbReference type="SAM" id="MobiDB-lite"/>
    </source>
</evidence>
<feature type="region of interest" description="Disordered" evidence="1">
    <location>
        <begin position="53"/>
        <end position="90"/>
    </location>
</feature>
<name>B9T963_RICCO</name>